<evidence type="ECO:0000313" key="2">
    <source>
        <dbReference type="EMBL" id="MDQ0938074.1"/>
    </source>
</evidence>
<sequence>MGGTSAAGRRDEASRGGMGGWAPGGLAAGTAADAGLSDEDAAEVAQFRITRKTLLGLPDPQPPAPPSPKLPDHPACQQIMAVFAAADVPLRARQVCEACQRWSTSSAPRPASRPPL</sequence>
<gene>
    <name evidence="2" type="ORF">QFZ49_008056</name>
</gene>
<name>A0ABU0S1H6_9ACTN</name>
<feature type="compositionally biased region" description="Gly residues" evidence="1">
    <location>
        <begin position="16"/>
        <end position="27"/>
    </location>
</feature>
<feature type="region of interest" description="Disordered" evidence="1">
    <location>
        <begin position="52"/>
        <end position="73"/>
    </location>
</feature>
<protein>
    <submittedName>
        <fullName evidence="2">Uncharacterized protein</fullName>
    </submittedName>
</protein>
<accession>A0ABU0S1H6</accession>
<dbReference type="EMBL" id="JAUSZS010000009">
    <property type="protein sequence ID" value="MDQ0938074.1"/>
    <property type="molecule type" value="Genomic_DNA"/>
</dbReference>
<feature type="compositionally biased region" description="Pro residues" evidence="1">
    <location>
        <begin position="59"/>
        <end position="69"/>
    </location>
</feature>
<keyword evidence="3" id="KW-1185">Reference proteome</keyword>
<organism evidence="2 3">
    <name type="scientific">Streptomyces turgidiscabies</name>
    <dbReference type="NCBI Taxonomy" id="85558"/>
    <lineage>
        <taxon>Bacteria</taxon>
        <taxon>Bacillati</taxon>
        <taxon>Actinomycetota</taxon>
        <taxon>Actinomycetes</taxon>
        <taxon>Kitasatosporales</taxon>
        <taxon>Streptomycetaceae</taxon>
        <taxon>Streptomyces</taxon>
    </lineage>
</organism>
<proteinExistence type="predicted"/>
<evidence type="ECO:0000256" key="1">
    <source>
        <dbReference type="SAM" id="MobiDB-lite"/>
    </source>
</evidence>
<evidence type="ECO:0000313" key="3">
    <source>
        <dbReference type="Proteomes" id="UP001223072"/>
    </source>
</evidence>
<feature type="region of interest" description="Disordered" evidence="1">
    <location>
        <begin position="1"/>
        <end position="40"/>
    </location>
</feature>
<dbReference type="RefSeq" id="WP_307631323.1">
    <property type="nucleotide sequence ID" value="NZ_JAUSZS010000009.1"/>
</dbReference>
<reference evidence="2 3" key="1">
    <citation type="submission" date="2023-07" db="EMBL/GenBank/DDBJ databases">
        <title>Comparative genomics of wheat-associated soil bacteria to identify genetic determinants of phenazine resistance.</title>
        <authorList>
            <person name="Mouncey N."/>
        </authorList>
    </citation>
    <scope>NUCLEOTIDE SEQUENCE [LARGE SCALE GENOMIC DNA]</scope>
    <source>
        <strain evidence="2 3">W2I16</strain>
    </source>
</reference>
<comment type="caution">
    <text evidence="2">The sequence shown here is derived from an EMBL/GenBank/DDBJ whole genome shotgun (WGS) entry which is preliminary data.</text>
</comment>
<dbReference type="Proteomes" id="UP001223072">
    <property type="component" value="Unassembled WGS sequence"/>
</dbReference>